<reference evidence="9" key="1">
    <citation type="submission" date="2012-12" db="EMBL/GenBank/DDBJ databases">
        <authorList>
            <person name="Hellsten U."/>
            <person name="Grimwood J."/>
            <person name="Chapman J.A."/>
            <person name="Shapiro H."/>
            <person name="Aerts A."/>
            <person name="Otillar R.P."/>
            <person name="Terry A.Y."/>
            <person name="Boore J.L."/>
            <person name="Simakov O."/>
            <person name="Marletaz F."/>
            <person name="Cho S.-J."/>
            <person name="Edsinger-Gonzales E."/>
            <person name="Havlak P."/>
            <person name="Kuo D.-H."/>
            <person name="Larsson T."/>
            <person name="Lv J."/>
            <person name="Arendt D."/>
            <person name="Savage R."/>
            <person name="Osoegawa K."/>
            <person name="de Jong P."/>
            <person name="Lindberg D.R."/>
            <person name="Seaver E.C."/>
            <person name="Weisblat D.A."/>
            <person name="Putnam N.H."/>
            <person name="Grigoriev I.V."/>
            <person name="Rokhsar D.S."/>
        </authorList>
    </citation>
    <scope>NUCLEOTIDE SEQUENCE</scope>
    <source>
        <strain evidence="9">I ESC-2004</strain>
    </source>
</reference>
<dbReference type="InterPro" id="IPR027417">
    <property type="entry name" value="P-loop_NTPase"/>
</dbReference>
<evidence type="ECO:0000256" key="1">
    <source>
        <dbReference type="ARBA" id="ARBA00022679"/>
    </source>
</evidence>
<evidence type="ECO:0000256" key="4">
    <source>
        <dbReference type="PIRSR" id="PIRSR637359-2"/>
    </source>
</evidence>
<keyword evidence="5" id="KW-1015">Disulfide bond</keyword>
<dbReference type="STRING" id="283909.R7TU28"/>
<gene>
    <name evidence="7" type="ORF">CAPTEDRAFT_84639</name>
</gene>
<dbReference type="EnsemblMetazoa" id="CapteT84639">
    <property type="protein sequence ID" value="CapteP84639"/>
    <property type="gene ID" value="CapteG84639"/>
</dbReference>
<keyword evidence="2" id="KW-0325">Glycoprotein</keyword>
<dbReference type="Proteomes" id="UP000014760">
    <property type="component" value="Unassembled WGS sequence"/>
</dbReference>
<feature type="non-terminal residue" evidence="7">
    <location>
        <position position="1"/>
    </location>
</feature>
<feature type="disulfide bond" evidence="5">
    <location>
        <begin position="205"/>
        <end position="214"/>
    </location>
</feature>
<dbReference type="OMA" id="RIRPWIE"/>
<feature type="non-terminal residue" evidence="7">
    <location>
        <position position="256"/>
    </location>
</feature>
<evidence type="ECO:0000259" key="6">
    <source>
        <dbReference type="Pfam" id="PF00685"/>
    </source>
</evidence>
<proteinExistence type="predicted"/>
<dbReference type="OrthoDB" id="411451at2759"/>
<evidence type="ECO:0000313" key="9">
    <source>
        <dbReference type="Proteomes" id="UP000014760"/>
    </source>
</evidence>
<dbReference type="EMBL" id="AMQN01010912">
    <property type="status" value="NOT_ANNOTATED_CDS"/>
    <property type="molecule type" value="Genomic_DNA"/>
</dbReference>
<sequence>RRLPNVLILGAMKAGTSTMMRYLNFHPDVHCALMEVNYFDKDENYEQGPEWYRNQMPWSKPGKIVIEKSPAYLQWTKKVPPRVLAFNSTVKLIIILKDPLKRTVSHYTHRLAVNGPNIQKFYHYVVNSETKKILTDSLLIKTSMYYERIHDWFKWFPQKQFLILSGEQFERQPWQTLREVETFLGIKPFFRHEHFQYNSTKGFFCLKLTNKTHCMSSNKGRAHPAIALETLEKLQNFFNIENQKLYFLLNRTFDWP</sequence>
<dbReference type="PANTHER" id="PTHR10605">
    <property type="entry name" value="HEPARAN SULFATE SULFOTRANSFERASE"/>
    <property type="match status" value="1"/>
</dbReference>
<keyword evidence="1" id="KW-0808">Transferase</keyword>
<dbReference type="InterPro" id="IPR000863">
    <property type="entry name" value="Sulfotransferase_dom"/>
</dbReference>
<evidence type="ECO:0000313" key="7">
    <source>
        <dbReference type="EMBL" id="ELT97403.1"/>
    </source>
</evidence>
<keyword evidence="9" id="KW-1185">Reference proteome</keyword>
<dbReference type="Gene3D" id="3.40.50.300">
    <property type="entry name" value="P-loop containing nucleotide triphosphate hydrolases"/>
    <property type="match status" value="1"/>
</dbReference>
<evidence type="ECO:0000256" key="5">
    <source>
        <dbReference type="PIRSR" id="PIRSR637359-3"/>
    </source>
</evidence>
<dbReference type="SUPFAM" id="SSF52540">
    <property type="entry name" value="P-loop containing nucleoside triphosphate hydrolases"/>
    <property type="match status" value="1"/>
</dbReference>
<evidence type="ECO:0000313" key="8">
    <source>
        <dbReference type="EnsemblMetazoa" id="CapteP84639"/>
    </source>
</evidence>
<reference evidence="8" key="3">
    <citation type="submission" date="2015-06" db="UniProtKB">
        <authorList>
            <consortium name="EnsemblMetazoa"/>
        </authorList>
    </citation>
    <scope>IDENTIFICATION</scope>
</reference>
<feature type="active site" description="For sulfotransferase activity" evidence="3">
    <location>
        <position position="13"/>
    </location>
</feature>
<evidence type="ECO:0000256" key="2">
    <source>
        <dbReference type="ARBA" id="ARBA00023180"/>
    </source>
</evidence>
<reference evidence="7 9" key="2">
    <citation type="journal article" date="2013" name="Nature">
        <title>Insights into bilaterian evolution from three spiralian genomes.</title>
        <authorList>
            <person name="Simakov O."/>
            <person name="Marletaz F."/>
            <person name="Cho S.J."/>
            <person name="Edsinger-Gonzales E."/>
            <person name="Havlak P."/>
            <person name="Hellsten U."/>
            <person name="Kuo D.H."/>
            <person name="Larsson T."/>
            <person name="Lv J."/>
            <person name="Arendt D."/>
            <person name="Savage R."/>
            <person name="Osoegawa K."/>
            <person name="de Jong P."/>
            <person name="Grimwood J."/>
            <person name="Chapman J.A."/>
            <person name="Shapiro H."/>
            <person name="Aerts A."/>
            <person name="Otillar R.P."/>
            <person name="Terry A.Y."/>
            <person name="Boore J.L."/>
            <person name="Grigoriev I.V."/>
            <person name="Lindberg D.R."/>
            <person name="Seaver E.C."/>
            <person name="Weisblat D.A."/>
            <person name="Putnam N.H."/>
            <person name="Rokhsar D.S."/>
        </authorList>
    </citation>
    <scope>NUCLEOTIDE SEQUENCE</scope>
    <source>
        <strain evidence="7 9">I ESC-2004</strain>
    </source>
</reference>
<dbReference type="GO" id="GO:0008467">
    <property type="term" value="F:[heparan sulfate]-glucosamine 3-sulfotransferase activity"/>
    <property type="evidence" value="ECO:0007669"/>
    <property type="project" value="TreeGrafter"/>
</dbReference>
<dbReference type="HOGENOM" id="CLU_017703_0_0_1"/>
<dbReference type="EMBL" id="KB308566">
    <property type="protein sequence ID" value="ELT97403.1"/>
    <property type="molecule type" value="Genomic_DNA"/>
</dbReference>
<dbReference type="AlphaFoldDB" id="R7TU28"/>
<feature type="domain" description="Sulfotransferase" evidence="6">
    <location>
        <begin position="4"/>
        <end position="239"/>
    </location>
</feature>
<evidence type="ECO:0000256" key="3">
    <source>
        <dbReference type="PIRSR" id="PIRSR637359-1"/>
    </source>
</evidence>
<feature type="binding site" evidence="4">
    <location>
        <position position="105"/>
    </location>
    <ligand>
        <name>3'-phosphoadenylyl sulfate</name>
        <dbReference type="ChEBI" id="CHEBI:58339"/>
    </ligand>
</feature>
<dbReference type="PANTHER" id="PTHR10605:SF72">
    <property type="entry name" value="HEPARAN SULFATE 3-O SULFOTRANSFERASE-B, ISOFORM A"/>
    <property type="match status" value="1"/>
</dbReference>
<organism evidence="7">
    <name type="scientific">Capitella teleta</name>
    <name type="common">Polychaete worm</name>
    <dbReference type="NCBI Taxonomy" id="283909"/>
    <lineage>
        <taxon>Eukaryota</taxon>
        <taxon>Metazoa</taxon>
        <taxon>Spiralia</taxon>
        <taxon>Lophotrochozoa</taxon>
        <taxon>Annelida</taxon>
        <taxon>Polychaeta</taxon>
        <taxon>Sedentaria</taxon>
        <taxon>Scolecida</taxon>
        <taxon>Capitellidae</taxon>
        <taxon>Capitella</taxon>
    </lineage>
</organism>
<protein>
    <recommendedName>
        <fullName evidence="6">Sulfotransferase domain-containing protein</fullName>
    </recommendedName>
</protein>
<accession>R7TU28</accession>
<feature type="binding site" evidence="4">
    <location>
        <begin position="219"/>
        <end position="223"/>
    </location>
    <ligand>
        <name>3'-phosphoadenylyl sulfate</name>
        <dbReference type="ChEBI" id="CHEBI:58339"/>
    </ligand>
</feature>
<dbReference type="Pfam" id="PF00685">
    <property type="entry name" value="Sulfotransfer_1"/>
    <property type="match status" value="1"/>
</dbReference>
<name>R7TU28_CAPTE</name>
<dbReference type="InterPro" id="IPR037359">
    <property type="entry name" value="NST/OST"/>
</dbReference>